<dbReference type="Pfam" id="PF02909">
    <property type="entry name" value="TetR_C_1"/>
    <property type="match status" value="1"/>
</dbReference>
<dbReference type="PROSITE" id="PS50977">
    <property type="entry name" value="HTH_TETR_2"/>
    <property type="match status" value="1"/>
</dbReference>
<dbReference type="InterPro" id="IPR036271">
    <property type="entry name" value="Tet_transcr_reg_TetR-rel_C_sf"/>
</dbReference>
<dbReference type="EMBL" id="OBDY01000008">
    <property type="protein sequence ID" value="SNY46872.1"/>
    <property type="molecule type" value="Genomic_DNA"/>
</dbReference>
<sequence>MPRPSAPLLSREQIAASALALIDESGTFTLPGLARDLGVSASSIYHHFPGGREAIVEAIRGLLAGENLPLEPGGNDWRAFADRWARAYRASFARHPKVVPLLTAQTVSDPLTLTAYETLAQVLRTAGFRDENLLHAVTILDCLVLGSALDAGAPLDVWAASPDPSSALGTAIRATQADPGDRSQRSFEIGLRIVLTGLGELINRPFDPTSPPGSV</sequence>
<feature type="DNA-binding region" description="H-T-H motif" evidence="5">
    <location>
        <begin position="29"/>
        <end position="48"/>
    </location>
</feature>
<evidence type="ECO:0000256" key="1">
    <source>
        <dbReference type="ARBA" id="ARBA00022491"/>
    </source>
</evidence>
<dbReference type="InterPro" id="IPR003012">
    <property type="entry name" value="Tet_transcr_reg_TetR"/>
</dbReference>
<dbReference type="InterPro" id="IPR001647">
    <property type="entry name" value="HTH_TetR"/>
</dbReference>
<keyword evidence="3 5" id="KW-0238">DNA-binding</keyword>
<evidence type="ECO:0000259" key="6">
    <source>
        <dbReference type="PROSITE" id="PS50977"/>
    </source>
</evidence>
<keyword evidence="4" id="KW-0804">Transcription</keyword>
<protein>
    <submittedName>
        <fullName evidence="7">Regulatory protein, tetR family</fullName>
    </submittedName>
</protein>
<dbReference type="InterPro" id="IPR050109">
    <property type="entry name" value="HTH-type_TetR-like_transc_reg"/>
</dbReference>
<dbReference type="AlphaFoldDB" id="A0A285IG00"/>
<keyword evidence="8" id="KW-1185">Reference proteome</keyword>
<dbReference type="PANTHER" id="PTHR30055">
    <property type="entry name" value="HTH-TYPE TRANSCRIPTIONAL REGULATOR RUTR"/>
    <property type="match status" value="1"/>
</dbReference>
<dbReference type="GO" id="GO:0045892">
    <property type="term" value="P:negative regulation of DNA-templated transcription"/>
    <property type="evidence" value="ECO:0007669"/>
    <property type="project" value="InterPro"/>
</dbReference>
<feature type="domain" description="HTH tetR-type" evidence="6">
    <location>
        <begin position="8"/>
        <end position="66"/>
    </location>
</feature>
<dbReference type="GO" id="GO:0046677">
    <property type="term" value="P:response to antibiotic"/>
    <property type="evidence" value="ECO:0007669"/>
    <property type="project" value="InterPro"/>
</dbReference>
<dbReference type="SUPFAM" id="SSF46689">
    <property type="entry name" value="Homeodomain-like"/>
    <property type="match status" value="1"/>
</dbReference>
<dbReference type="InterPro" id="IPR004111">
    <property type="entry name" value="Repressor_TetR_C"/>
</dbReference>
<dbReference type="GO" id="GO:0003700">
    <property type="term" value="F:DNA-binding transcription factor activity"/>
    <property type="evidence" value="ECO:0007669"/>
    <property type="project" value="TreeGrafter"/>
</dbReference>
<evidence type="ECO:0000256" key="4">
    <source>
        <dbReference type="ARBA" id="ARBA00023163"/>
    </source>
</evidence>
<accession>A0A285IG00</accession>
<proteinExistence type="predicted"/>
<dbReference type="Gene3D" id="1.10.357.10">
    <property type="entry name" value="Tetracycline Repressor, domain 2"/>
    <property type="match status" value="1"/>
</dbReference>
<dbReference type="GO" id="GO:0000976">
    <property type="term" value="F:transcription cis-regulatory region binding"/>
    <property type="evidence" value="ECO:0007669"/>
    <property type="project" value="TreeGrafter"/>
</dbReference>
<keyword evidence="2" id="KW-0805">Transcription regulation</keyword>
<keyword evidence="1" id="KW-0678">Repressor</keyword>
<dbReference type="Proteomes" id="UP000219612">
    <property type="component" value="Unassembled WGS sequence"/>
</dbReference>
<evidence type="ECO:0000256" key="5">
    <source>
        <dbReference type="PROSITE-ProRule" id="PRU00335"/>
    </source>
</evidence>
<gene>
    <name evidence="7" type="ORF">SAMN05421748_10825</name>
</gene>
<dbReference type="InterPro" id="IPR009057">
    <property type="entry name" value="Homeodomain-like_sf"/>
</dbReference>
<dbReference type="PANTHER" id="PTHR30055:SF151">
    <property type="entry name" value="TRANSCRIPTIONAL REGULATORY PROTEIN"/>
    <property type="match status" value="1"/>
</dbReference>
<dbReference type="PRINTS" id="PR00400">
    <property type="entry name" value="TETREPRESSOR"/>
</dbReference>
<name>A0A285IG00_9ACTN</name>
<evidence type="ECO:0000256" key="3">
    <source>
        <dbReference type="ARBA" id="ARBA00023125"/>
    </source>
</evidence>
<dbReference type="Pfam" id="PF00440">
    <property type="entry name" value="TetR_N"/>
    <property type="match status" value="1"/>
</dbReference>
<evidence type="ECO:0000313" key="7">
    <source>
        <dbReference type="EMBL" id="SNY46872.1"/>
    </source>
</evidence>
<reference evidence="7 8" key="1">
    <citation type="submission" date="2017-09" db="EMBL/GenBank/DDBJ databases">
        <authorList>
            <person name="Ehlers B."/>
            <person name="Leendertz F.H."/>
        </authorList>
    </citation>
    <scope>NUCLEOTIDE SEQUENCE [LARGE SCALE GENOMIC DNA]</scope>
    <source>
        <strain evidence="7 8">CGMCC 4.6857</strain>
    </source>
</reference>
<dbReference type="SUPFAM" id="SSF48498">
    <property type="entry name" value="Tetracyclin repressor-like, C-terminal domain"/>
    <property type="match status" value="1"/>
</dbReference>
<dbReference type="RefSeq" id="WP_179855252.1">
    <property type="nucleotide sequence ID" value="NZ_OBDY01000008.1"/>
</dbReference>
<organism evidence="7 8">
    <name type="scientific">Paractinoplanes atraurantiacus</name>
    <dbReference type="NCBI Taxonomy" id="1036182"/>
    <lineage>
        <taxon>Bacteria</taxon>
        <taxon>Bacillati</taxon>
        <taxon>Actinomycetota</taxon>
        <taxon>Actinomycetes</taxon>
        <taxon>Micromonosporales</taxon>
        <taxon>Micromonosporaceae</taxon>
        <taxon>Paractinoplanes</taxon>
    </lineage>
</organism>
<evidence type="ECO:0000313" key="8">
    <source>
        <dbReference type="Proteomes" id="UP000219612"/>
    </source>
</evidence>
<evidence type="ECO:0000256" key="2">
    <source>
        <dbReference type="ARBA" id="ARBA00023015"/>
    </source>
</evidence>